<dbReference type="PANTHER" id="PTHR33067:SF32">
    <property type="entry name" value="ASPARTIC PEPTIDASE DDI1-TYPE DOMAIN-CONTAINING PROTEIN"/>
    <property type="match status" value="1"/>
</dbReference>
<evidence type="ECO:0000256" key="2">
    <source>
        <dbReference type="SAM" id="Phobius"/>
    </source>
</evidence>
<accession>A0AAF0XY03</accession>
<feature type="compositionally biased region" description="Polar residues" evidence="1">
    <location>
        <begin position="124"/>
        <end position="141"/>
    </location>
</feature>
<feature type="compositionally biased region" description="Polar residues" evidence="1">
    <location>
        <begin position="157"/>
        <end position="173"/>
    </location>
</feature>
<feature type="region of interest" description="Disordered" evidence="1">
    <location>
        <begin position="124"/>
        <end position="185"/>
    </location>
</feature>
<evidence type="ECO:0008006" key="5">
    <source>
        <dbReference type="Google" id="ProtNLM"/>
    </source>
</evidence>
<evidence type="ECO:0000313" key="4">
    <source>
        <dbReference type="Proteomes" id="UP000077755"/>
    </source>
</evidence>
<dbReference type="EMBL" id="CP093351">
    <property type="protein sequence ID" value="WOH15089.1"/>
    <property type="molecule type" value="Genomic_DNA"/>
</dbReference>
<dbReference type="Pfam" id="PF13650">
    <property type="entry name" value="Asp_protease_2"/>
    <property type="match status" value="1"/>
</dbReference>
<dbReference type="CDD" id="cd00303">
    <property type="entry name" value="retropepsin_like"/>
    <property type="match status" value="1"/>
</dbReference>
<feature type="transmembrane region" description="Helical" evidence="2">
    <location>
        <begin position="613"/>
        <end position="638"/>
    </location>
</feature>
<dbReference type="PANTHER" id="PTHR33067">
    <property type="entry name" value="RNA-DIRECTED DNA POLYMERASE-RELATED"/>
    <property type="match status" value="1"/>
</dbReference>
<proteinExistence type="predicted"/>
<reference evidence="3" key="2">
    <citation type="submission" date="2022-03" db="EMBL/GenBank/DDBJ databases">
        <title>Draft title - Genomic analysis of global carrot germplasm unveils the trajectory of domestication and the origin of high carotenoid orange carrot.</title>
        <authorList>
            <person name="Iorizzo M."/>
            <person name="Ellison S."/>
            <person name="Senalik D."/>
            <person name="Macko-Podgorni A."/>
            <person name="Grzebelus D."/>
            <person name="Bostan H."/>
            <person name="Rolling W."/>
            <person name="Curaba J."/>
            <person name="Simon P."/>
        </authorList>
    </citation>
    <scope>NUCLEOTIDE SEQUENCE</scope>
    <source>
        <tissue evidence="3">Leaf</tissue>
    </source>
</reference>
<evidence type="ECO:0000256" key="1">
    <source>
        <dbReference type="SAM" id="MobiDB-lite"/>
    </source>
</evidence>
<name>A0AAF0XY03_DAUCS</name>
<gene>
    <name evidence="3" type="ORF">DCAR_0934624</name>
</gene>
<dbReference type="Proteomes" id="UP000077755">
    <property type="component" value="Chromosome 9"/>
</dbReference>
<organism evidence="3 4">
    <name type="scientific">Daucus carota subsp. sativus</name>
    <name type="common">Carrot</name>
    <dbReference type="NCBI Taxonomy" id="79200"/>
    <lineage>
        <taxon>Eukaryota</taxon>
        <taxon>Viridiplantae</taxon>
        <taxon>Streptophyta</taxon>
        <taxon>Embryophyta</taxon>
        <taxon>Tracheophyta</taxon>
        <taxon>Spermatophyta</taxon>
        <taxon>Magnoliopsida</taxon>
        <taxon>eudicotyledons</taxon>
        <taxon>Gunneridae</taxon>
        <taxon>Pentapetalae</taxon>
        <taxon>asterids</taxon>
        <taxon>campanulids</taxon>
        <taxon>Apiales</taxon>
        <taxon>Apiaceae</taxon>
        <taxon>Apioideae</taxon>
        <taxon>Scandiceae</taxon>
        <taxon>Daucinae</taxon>
        <taxon>Daucus</taxon>
        <taxon>Daucus sect. Daucus</taxon>
    </lineage>
</organism>
<feature type="region of interest" description="Disordered" evidence="1">
    <location>
        <begin position="278"/>
        <end position="336"/>
    </location>
</feature>
<dbReference type="SUPFAM" id="SSF50630">
    <property type="entry name" value="Acid proteases"/>
    <property type="match status" value="1"/>
</dbReference>
<dbReference type="InterPro" id="IPR021109">
    <property type="entry name" value="Peptidase_aspartic_dom_sf"/>
</dbReference>
<protein>
    <recommendedName>
        <fullName evidence="5">Aspartic peptidase DDI1-type domain-containing protein</fullName>
    </recommendedName>
</protein>
<keyword evidence="2" id="KW-0472">Membrane</keyword>
<feature type="compositionally biased region" description="Basic and acidic residues" evidence="1">
    <location>
        <begin position="310"/>
        <end position="321"/>
    </location>
</feature>
<dbReference type="AlphaFoldDB" id="A0AAF0XY03"/>
<dbReference type="Gene3D" id="2.40.70.10">
    <property type="entry name" value="Acid Proteases"/>
    <property type="match status" value="1"/>
</dbReference>
<keyword evidence="2" id="KW-0812">Transmembrane</keyword>
<sequence length="662" mass="74697">MCQGKFMEKDEDQGWEFFEDLAEKTMMWESTREPKKSIQSSSARGLHSIGNNVATDAKLATLTRRLEALETSKSPPQMSMLPNYNFQNPGTQPSHELEQVNAMFQNPRNDAFAPTYNPGWRNHPNFSWTQGQIFQNQGPNSFPTPQPNFQQRPNPNSYPNQGPNSCHNPIQTPLNPPGFNDSDKRLNSLEKSLEALVKSQTNLTQSQQTFMTTLTQDRQILHSNVQAVSKLEAQLSQLASALCEREKNKLPSQPEVNPKFPLNQRPHENVNAIISLRPGNQVDNKVGENVNKNEESIPEPNPSLSNPIPDKPECSRVRESMSEPSPGPISQKPNEEVYKPKVPYPQRLIRPKQSAQMEQILEVFKQVKINIPLLDAIQQVPSYAKCLKDLCTHKRTTHVPKKAFLTSQVSSILSNQIPVKYKDPGCPTISCVIGSTFVDKALLDLGASVNLLPFSVYQALGLGDLKTTNMTLQLADRSIKMPKGIIEDVLIKIGDFIFPVDFVVLETQPVTNPKNQIPIILGRPFLATSNLTFGNMTIDLNVFNVGKEPNELYEQPIGVNVVNKFTPTPPSTLIFPYKYTSPHHVSTYLGFHIFIGRFRFACSHCTAYSHISLLLSFLFLLFYFSFSFVFLLFSFCYFRKLKNLSKTHLSNSPKLEIRCSRK</sequence>
<reference evidence="3" key="1">
    <citation type="journal article" date="2016" name="Nat. Genet.">
        <title>A high-quality carrot genome assembly provides new insights into carotenoid accumulation and asterid genome evolution.</title>
        <authorList>
            <person name="Iorizzo M."/>
            <person name="Ellison S."/>
            <person name="Senalik D."/>
            <person name="Zeng P."/>
            <person name="Satapoomin P."/>
            <person name="Huang J."/>
            <person name="Bowman M."/>
            <person name="Iovene M."/>
            <person name="Sanseverino W."/>
            <person name="Cavagnaro P."/>
            <person name="Yildiz M."/>
            <person name="Macko-Podgorni A."/>
            <person name="Moranska E."/>
            <person name="Grzebelus E."/>
            <person name="Grzebelus D."/>
            <person name="Ashrafi H."/>
            <person name="Zheng Z."/>
            <person name="Cheng S."/>
            <person name="Spooner D."/>
            <person name="Van Deynze A."/>
            <person name="Simon P."/>
        </authorList>
    </citation>
    <scope>NUCLEOTIDE SEQUENCE</scope>
    <source>
        <tissue evidence="3">Leaf</tissue>
    </source>
</reference>
<keyword evidence="2" id="KW-1133">Transmembrane helix</keyword>
<evidence type="ECO:0000313" key="3">
    <source>
        <dbReference type="EMBL" id="WOH15089.1"/>
    </source>
</evidence>
<keyword evidence="4" id="KW-1185">Reference proteome</keyword>